<gene>
    <name evidence="1" type="ORF">PSHT_08881</name>
</gene>
<dbReference type="AlphaFoldDB" id="A0A2S4VL07"/>
<accession>A0A2S4VL07</accession>
<sequence length="114" mass="12871">TRHALLAINHFSSHYSVPPGPSLPKSWVHLSLLSTEFARCSWTGPMVIIRFHVPFCVLNPLISVPKWPQPQRKEPNLNVGLTMDGVVLLTKLFQYGDQLPDFRLILLDPDSDSL</sequence>
<feature type="non-terminal residue" evidence="1">
    <location>
        <position position="114"/>
    </location>
</feature>
<comment type="caution">
    <text evidence="1">The sequence shown here is derived from an EMBL/GenBank/DDBJ whole genome shotgun (WGS) entry which is preliminary data.</text>
</comment>
<dbReference type="EMBL" id="PKSM01000121">
    <property type="protein sequence ID" value="POW10169.1"/>
    <property type="molecule type" value="Genomic_DNA"/>
</dbReference>
<proteinExistence type="predicted"/>
<dbReference type="VEuPathDB" id="FungiDB:PSTT_11340"/>
<dbReference type="VEuPathDB" id="FungiDB:PSHT_08881"/>
<organism evidence="1 2">
    <name type="scientific">Puccinia striiformis</name>
    <dbReference type="NCBI Taxonomy" id="27350"/>
    <lineage>
        <taxon>Eukaryota</taxon>
        <taxon>Fungi</taxon>
        <taxon>Dikarya</taxon>
        <taxon>Basidiomycota</taxon>
        <taxon>Pucciniomycotina</taxon>
        <taxon>Pucciniomycetes</taxon>
        <taxon>Pucciniales</taxon>
        <taxon>Pucciniaceae</taxon>
        <taxon>Puccinia</taxon>
    </lineage>
</organism>
<dbReference type="Proteomes" id="UP000238274">
    <property type="component" value="Unassembled WGS sequence"/>
</dbReference>
<reference evidence="1 2" key="1">
    <citation type="submission" date="2017-12" db="EMBL/GenBank/DDBJ databases">
        <title>Gene loss provides genomic basis for host adaptation in cereal stripe rust fungi.</title>
        <authorList>
            <person name="Xia C."/>
        </authorList>
    </citation>
    <scope>NUCLEOTIDE SEQUENCE [LARGE SCALE GENOMIC DNA]</scope>
    <source>
        <strain evidence="1 2">93TX-2</strain>
    </source>
</reference>
<evidence type="ECO:0000313" key="1">
    <source>
        <dbReference type="EMBL" id="POW10169.1"/>
    </source>
</evidence>
<feature type="non-terminal residue" evidence="1">
    <location>
        <position position="1"/>
    </location>
</feature>
<keyword evidence="2" id="KW-1185">Reference proteome</keyword>
<protein>
    <submittedName>
        <fullName evidence="1">Uncharacterized protein</fullName>
    </submittedName>
</protein>
<reference evidence="2" key="2">
    <citation type="journal article" date="2018" name="BMC Genomics">
        <title>Genomic insights into host adaptation between the wheat stripe rust pathogen (Puccinia striiformis f. sp. tritici) and the barley stripe rust pathogen (Puccinia striiformis f. sp. hordei).</title>
        <authorList>
            <person name="Xia C."/>
            <person name="Wang M."/>
            <person name="Yin C."/>
            <person name="Cornejo O.E."/>
            <person name="Hulbert S.H."/>
            <person name="Chen X."/>
        </authorList>
    </citation>
    <scope>NUCLEOTIDE SEQUENCE [LARGE SCALE GENOMIC DNA]</scope>
    <source>
        <strain evidence="2">93TX-2</strain>
    </source>
</reference>
<name>A0A2S4VL07_9BASI</name>
<evidence type="ECO:0000313" key="2">
    <source>
        <dbReference type="Proteomes" id="UP000238274"/>
    </source>
</evidence>
<reference evidence="2" key="3">
    <citation type="journal article" date="2018" name="Mol. Plant Microbe Interact.">
        <title>Genome sequence resources for the wheat stripe rust pathogen (Puccinia striiformis f. sp. tritici) and the barley stripe rust pathogen (Puccinia striiformis f. sp. hordei).</title>
        <authorList>
            <person name="Xia C."/>
            <person name="Wang M."/>
            <person name="Yin C."/>
            <person name="Cornejo O.E."/>
            <person name="Hulbert S.H."/>
            <person name="Chen X."/>
        </authorList>
    </citation>
    <scope>NUCLEOTIDE SEQUENCE [LARGE SCALE GENOMIC DNA]</scope>
    <source>
        <strain evidence="2">93TX-2</strain>
    </source>
</reference>